<dbReference type="PROSITE" id="PS51705">
    <property type="entry name" value="G_HFLX"/>
    <property type="match status" value="1"/>
</dbReference>
<feature type="binding site" evidence="7">
    <location>
        <position position="206"/>
    </location>
    <ligand>
        <name>Mg(2+)</name>
        <dbReference type="ChEBI" id="CHEBI:18420"/>
    </ligand>
</feature>
<dbReference type="SUPFAM" id="SSF52540">
    <property type="entry name" value="P-loop containing nucleoside triphosphate hydrolases"/>
    <property type="match status" value="1"/>
</dbReference>
<dbReference type="GO" id="GO:0046872">
    <property type="term" value="F:metal ion binding"/>
    <property type="evidence" value="ECO:0007669"/>
    <property type="project" value="UniProtKB-KW"/>
</dbReference>
<evidence type="ECO:0000313" key="9">
    <source>
        <dbReference type="EMBL" id="CDZ99632.1"/>
    </source>
</evidence>
<dbReference type="GO" id="GO:0005525">
    <property type="term" value="F:GTP binding"/>
    <property type="evidence" value="ECO:0007669"/>
    <property type="project" value="UniProtKB-UniRule"/>
</dbReference>
<keyword evidence="4 5" id="KW-0342">GTP-binding</keyword>
<dbReference type="GO" id="GO:0003924">
    <property type="term" value="F:GTPase activity"/>
    <property type="evidence" value="ECO:0007669"/>
    <property type="project" value="UniProtKB-UniRule"/>
</dbReference>
<comment type="subunit">
    <text evidence="5">Monomer. Associates with the 50S ribosomal subunit.</text>
</comment>
<comment type="similarity">
    <text evidence="5">Belongs to the TRAFAC class OBG-HflX-like GTPase superfamily. HflX GTPase family.</text>
</comment>
<dbReference type="STRING" id="1461582.BN1048_00573"/>
<dbReference type="InterPro" id="IPR027417">
    <property type="entry name" value="P-loop_NTPase"/>
</dbReference>
<dbReference type="CDD" id="cd01878">
    <property type="entry name" value="HflX"/>
    <property type="match status" value="1"/>
</dbReference>
<comment type="cofactor">
    <cofactor evidence="7">
        <name>Mg(2+)</name>
        <dbReference type="ChEBI" id="CHEBI:18420"/>
    </cofactor>
</comment>
<evidence type="ECO:0000256" key="2">
    <source>
        <dbReference type="ARBA" id="ARBA00022741"/>
    </source>
</evidence>
<dbReference type="RefSeq" id="WP_035808229.1">
    <property type="nucleotide sequence ID" value="NZ_CCSE01000001.1"/>
</dbReference>
<dbReference type="InterPro" id="IPR025121">
    <property type="entry name" value="GTPase_HflX_N"/>
</dbReference>
<dbReference type="HAMAP" id="MF_00900">
    <property type="entry name" value="GTPase_HflX"/>
    <property type="match status" value="1"/>
</dbReference>
<dbReference type="InterPro" id="IPR042108">
    <property type="entry name" value="GTPase_HflX_N_sf"/>
</dbReference>
<comment type="function">
    <text evidence="5">GTPase that associates with the 50S ribosomal subunit and may have a role during protein synthesis or ribosome biogenesis.</text>
</comment>
<feature type="binding site" evidence="6">
    <location>
        <begin position="224"/>
        <end position="228"/>
    </location>
    <ligand>
        <name>GTP</name>
        <dbReference type="ChEBI" id="CHEBI:37565"/>
    </ligand>
</feature>
<dbReference type="PRINTS" id="PR00326">
    <property type="entry name" value="GTP1OBG"/>
</dbReference>
<evidence type="ECO:0000256" key="3">
    <source>
        <dbReference type="ARBA" id="ARBA00022842"/>
    </source>
</evidence>
<proteinExistence type="inferred from homology"/>
<dbReference type="InterPro" id="IPR005225">
    <property type="entry name" value="Small_GTP-bd"/>
</dbReference>
<dbReference type="Gene3D" id="6.10.250.2860">
    <property type="match status" value="1"/>
</dbReference>
<dbReference type="InterPro" id="IPR006073">
    <property type="entry name" value="GTP-bd"/>
</dbReference>
<dbReference type="Gene3D" id="3.40.50.300">
    <property type="entry name" value="P-loop containing nucleotide triphosphate hydrolases"/>
    <property type="match status" value="1"/>
</dbReference>
<dbReference type="Proteomes" id="UP000044136">
    <property type="component" value="Unassembled WGS sequence"/>
</dbReference>
<dbReference type="PANTHER" id="PTHR10229">
    <property type="entry name" value="GTP-BINDING PROTEIN HFLX"/>
    <property type="match status" value="1"/>
</dbReference>
<dbReference type="eggNOG" id="COG2262">
    <property type="taxonomic scope" value="Bacteria"/>
</dbReference>
<name>A0A078M342_9STAP</name>
<keyword evidence="3 7" id="KW-0460">Magnesium</keyword>
<feature type="binding site" evidence="6">
    <location>
        <begin position="199"/>
        <end position="206"/>
    </location>
    <ligand>
        <name>GTP</name>
        <dbReference type="ChEBI" id="CHEBI:37565"/>
    </ligand>
</feature>
<dbReference type="PANTHER" id="PTHR10229:SF0">
    <property type="entry name" value="GTP-BINDING PROTEIN 6-RELATED"/>
    <property type="match status" value="1"/>
</dbReference>
<protein>
    <recommendedName>
        <fullName evidence="5">GTPase HflX</fullName>
    </recommendedName>
    <alternativeName>
        <fullName evidence="5">GTP-binding protein HflX</fullName>
    </alternativeName>
</protein>
<dbReference type="GO" id="GO:0043022">
    <property type="term" value="F:ribosome binding"/>
    <property type="evidence" value="ECO:0007669"/>
    <property type="project" value="TreeGrafter"/>
</dbReference>
<dbReference type="Pfam" id="PF13167">
    <property type="entry name" value="GTP-bdg_N"/>
    <property type="match status" value="1"/>
</dbReference>
<accession>A0A078M342</accession>
<evidence type="ECO:0000256" key="6">
    <source>
        <dbReference type="PIRSR" id="PIRSR006809-1"/>
    </source>
</evidence>
<organism evidence="9 10">
    <name type="scientific">Jeotgalicoccus saudimassiliensis</name>
    <dbReference type="NCBI Taxonomy" id="1461582"/>
    <lineage>
        <taxon>Bacteria</taxon>
        <taxon>Bacillati</taxon>
        <taxon>Bacillota</taxon>
        <taxon>Bacilli</taxon>
        <taxon>Bacillales</taxon>
        <taxon>Staphylococcaceae</taxon>
        <taxon>Jeotgalicoccus</taxon>
    </lineage>
</organism>
<dbReference type="PIRSF" id="PIRSF006809">
    <property type="entry name" value="GTP-binding_hflX_prd"/>
    <property type="match status" value="1"/>
</dbReference>
<comment type="subcellular location">
    <subcellularLocation>
        <location evidence="5">Cytoplasm</location>
    </subcellularLocation>
    <text evidence="5">May associate with membranes.</text>
</comment>
<dbReference type="EMBL" id="CCSE01000001">
    <property type="protein sequence ID" value="CDZ99632.1"/>
    <property type="molecule type" value="Genomic_DNA"/>
</dbReference>
<keyword evidence="5" id="KW-0963">Cytoplasm</keyword>
<dbReference type="AlphaFoldDB" id="A0A078M342"/>
<dbReference type="OrthoDB" id="9812272at2"/>
<evidence type="ECO:0000256" key="7">
    <source>
        <dbReference type="PIRSR" id="PIRSR006809-2"/>
    </source>
</evidence>
<feature type="binding site" evidence="6">
    <location>
        <begin position="246"/>
        <end position="249"/>
    </location>
    <ligand>
        <name>GTP</name>
        <dbReference type="ChEBI" id="CHEBI:37565"/>
    </ligand>
</feature>
<dbReference type="Gene3D" id="3.40.50.11060">
    <property type="entry name" value="GTPase HflX, N-terminal domain"/>
    <property type="match status" value="1"/>
</dbReference>
<dbReference type="Pfam" id="PF16360">
    <property type="entry name" value="GTP-bdg_M"/>
    <property type="match status" value="1"/>
</dbReference>
<dbReference type="InterPro" id="IPR030394">
    <property type="entry name" value="G_HFLX_dom"/>
</dbReference>
<gene>
    <name evidence="5 9" type="primary">hflX</name>
    <name evidence="9" type="ORF">BN1048_00573</name>
</gene>
<sequence>MEMTHTGIILATNTVQNKDVESEARELKELSESIGIEIIGTHIQNRTMIDRKSYVGSGFLEEVKMQYEDIDYAIVNDEILASQNRKIENILDTSVIDRTQVILDIFSLRAQSKAGKLQVELAQLEYLVPRLKGQGINLSRLGAGIGTRGPGETKLETDRRHINSRISDIKKQLAVVEEHRLRYRDKRRSNQVTKVSLIGYTNAGKSTLFNKLTNAETMQEDKLFATLDPLTREMVLPSGFQCIISDTVGFIQKLPTTLIESFKSTLEEAADSDFIIHVIDNNAPDIVSQYDTVLDLIDSLDMKDIPQLILFNKTDLNDKKRLLPMKPHKFVNMNMPAQDILMDIENFMTKTFDAYNTSIPLARQDKLYRLKRQTIVKDVELDEASVNVSGYEPAGNFVERIVKKDDDSE</sequence>
<dbReference type="GO" id="GO:0005737">
    <property type="term" value="C:cytoplasm"/>
    <property type="evidence" value="ECO:0007669"/>
    <property type="project" value="UniProtKB-SubCell"/>
</dbReference>
<dbReference type="InterPro" id="IPR032305">
    <property type="entry name" value="GTP-bd_M"/>
</dbReference>
<keyword evidence="2 5" id="KW-0547">Nucleotide-binding</keyword>
<evidence type="ECO:0000259" key="8">
    <source>
        <dbReference type="PROSITE" id="PS51705"/>
    </source>
</evidence>
<evidence type="ECO:0000313" key="10">
    <source>
        <dbReference type="Proteomes" id="UP000044136"/>
    </source>
</evidence>
<dbReference type="Pfam" id="PF01926">
    <property type="entry name" value="MMR_HSR1"/>
    <property type="match status" value="1"/>
</dbReference>
<evidence type="ECO:0000256" key="4">
    <source>
        <dbReference type="ARBA" id="ARBA00023134"/>
    </source>
</evidence>
<feature type="domain" description="Hflx-type G" evidence="8">
    <location>
        <begin position="193"/>
        <end position="313"/>
    </location>
</feature>
<dbReference type="InterPro" id="IPR016496">
    <property type="entry name" value="GTPase_HflX"/>
</dbReference>
<dbReference type="NCBIfam" id="TIGR00231">
    <property type="entry name" value="small_GTP"/>
    <property type="match status" value="1"/>
</dbReference>
<feature type="binding site" evidence="6">
    <location>
        <begin position="312"/>
        <end position="315"/>
    </location>
    <ligand>
        <name>GTP</name>
        <dbReference type="ChEBI" id="CHEBI:37565"/>
    </ligand>
</feature>
<reference evidence="9 10" key="1">
    <citation type="submission" date="2014-07" db="EMBL/GenBank/DDBJ databases">
        <authorList>
            <person name="Urmite Genomes Urmite Genomes"/>
        </authorList>
    </citation>
    <scope>NUCLEOTIDE SEQUENCE [LARGE SCALE GENOMIC DNA]</scope>
    <source>
        <strain evidence="9 10">13MG44_air</strain>
    </source>
</reference>
<evidence type="ECO:0000256" key="5">
    <source>
        <dbReference type="HAMAP-Rule" id="MF_00900"/>
    </source>
</evidence>
<dbReference type="NCBIfam" id="TIGR03156">
    <property type="entry name" value="GTP_HflX"/>
    <property type="match status" value="1"/>
</dbReference>
<keyword evidence="10" id="KW-1185">Reference proteome</keyword>
<evidence type="ECO:0000256" key="1">
    <source>
        <dbReference type="ARBA" id="ARBA00022723"/>
    </source>
</evidence>
<keyword evidence="1 7" id="KW-0479">Metal-binding</keyword>
<feature type="binding site" evidence="7">
    <location>
        <position position="226"/>
    </location>
    <ligand>
        <name>Mg(2+)</name>
        <dbReference type="ChEBI" id="CHEBI:18420"/>
    </ligand>
</feature>
<dbReference type="HOGENOM" id="CLU_019597_2_1_9"/>